<feature type="transmembrane region" description="Helical" evidence="10">
    <location>
        <begin position="801"/>
        <end position="819"/>
    </location>
</feature>
<evidence type="ECO:0000259" key="11">
    <source>
        <dbReference type="PROSITE" id="PS50893"/>
    </source>
</evidence>
<dbReference type="PANTHER" id="PTHR43394:SF27">
    <property type="entry name" value="ATP-DEPENDENT TRANSLOCASE ABCB1-LIKE"/>
    <property type="match status" value="1"/>
</dbReference>
<dbReference type="InterPro" id="IPR011527">
    <property type="entry name" value="ABC1_TM_dom"/>
</dbReference>
<evidence type="ECO:0000256" key="8">
    <source>
        <dbReference type="ARBA" id="ARBA00023136"/>
    </source>
</evidence>
<dbReference type="InterPro" id="IPR003593">
    <property type="entry name" value="AAA+_ATPase"/>
</dbReference>
<keyword evidence="14" id="KW-1185">Reference proteome</keyword>
<keyword evidence="6" id="KW-0067">ATP-binding</keyword>
<dbReference type="GO" id="GO:0090374">
    <property type="term" value="P:oligopeptide export from mitochondrion"/>
    <property type="evidence" value="ECO:0007669"/>
    <property type="project" value="TreeGrafter"/>
</dbReference>
<feature type="transmembrane region" description="Helical" evidence="10">
    <location>
        <begin position="757"/>
        <end position="781"/>
    </location>
</feature>
<dbReference type="GO" id="GO:0016887">
    <property type="term" value="F:ATP hydrolysis activity"/>
    <property type="evidence" value="ECO:0007669"/>
    <property type="project" value="InterPro"/>
</dbReference>
<evidence type="ECO:0000256" key="2">
    <source>
        <dbReference type="ARBA" id="ARBA00007577"/>
    </source>
</evidence>
<keyword evidence="8 10" id="KW-0472">Membrane</keyword>
<dbReference type="OrthoDB" id="417789at2759"/>
<feature type="domain" description="ABC transmembrane type-1" evidence="12">
    <location>
        <begin position="110"/>
        <end position="403"/>
    </location>
</feature>
<feature type="transmembrane region" description="Helical" evidence="10">
    <location>
        <begin position="1000"/>
        <end position="1019"/>
    </location>
</feature>
<keyword evidence="4 10" id="KW-0812">Transmembrane</keyword>
<reference evidence="13" key="1">
    <citation type="submission" date="2019-06" db="EMBL/GenBank/DDBJ databases">
        <authorList>
            <person name="Zheng W."/>
        </authorList>
    </citation>
    <scope>NUCLEOTIDE SEQUENCE</scope>
    <source>
        <strain evidence="13">QDHG01</strain>
    </source>
</reference>
<feature type="transmembrane region" description="Helical" evidence="10">
    <location>
        <begin position="228"/>
        <end position="246"/>
    </location>
</feature>
<dbReference type="InterPro" id="IPR027417">
    <property type="entry name" value="P-loop_NTPase"/>
</dbReference>
<sequence length="1523" mass="172329">MTWAEFQLRNCISQLFLVTLILINIQDSLILLIINLIKTLMHKSQITVQQQESDRKDLKYRDDEKNIDISPKNSEGLEQEGAHDEKNPEMVKITKFFTYLSKKDKNLLTIGTICACVAGCIVPMMAIVMGELTNTFDPRKGKDYVLDTMRTICIIVCCLGIGQWIFGYFYYAFWQHLAQNITFDLRKRYLHSLLRQEIAFFEKNNVEQLPSQIGENFFIVTQSIGEKLSNIIFSFTCVIAAVVTAFVKGADFAGICSAFLPIILTVMIVFGTLVRRSTIAKMAVTKKLGGVIEESLGAIRLVASFANEEKEIMKFDKLAREVQAVSHKQELWSSILIGFFRMLIYGYYCYSFYIGSYYITKQYINPSLDKDYDTGQLLTVLVSFMTGMMQIFGLTPNIQALVQAQVVGKHIFDVIERVSEIQDHQHCIDTYTLSGQITFKNVSFRYPTAAPNVKNVLERINFKIKAGESTAIVGPSGSGKSTIVQMIERFYLPLEGDIYFDHTHLKDIKLKTLRESIGYVSQEPVLILGTIRDNLLFGNKDATDADIDAALRLANATFIYEMEKKLDTYIGSSSVLNMSGGQKQRIAIARALIKKPKLLILDEATSALDPKSEKEVQDAIDYISQQPALDGQNVKMTIIMIAHRLQTISSAQNLLYIENKNTMLAGTKGTQDYEYIMNRLKEESYKHQAEDNQIEEEAFKNEEHSLTTEKLPEFDPDFKRRESLKLSKKVSKVDEVQEYEYKGVSMRRIMGHYYPKWIAVLAILASVINSAASPVFGFLFAKILFVMMVPFSPSFEDDRNFWCGMLLMLALLIGVLGFLQKYLYLYVGENLTYDVRMQLFKGIVYKSIQWFDNKERAPGILGNVLSEDITSLNGMTTEHIGTLIEATLGLLFGVLISMFYSWKMALITLAMTPFILSSGILMGRLQFKQPGKIAKKGDDPYMMSNALLADIIVNYRTVIGFGEKNVDYLLSKYDTLLDQPNVDGIKHAHMEGFLYGYSQGIRFIFIGVVFYIAVLLIYNEGEKQADTYICINTLFVAALGSGIALANAPSVGKARTAANTIFKIIDEPSGIDTRDTKGIKEIKKGAIELVKTEFTYPSRTIRVLNQMDMQIPACKKIALVGHSGCGKSTISNLLLRLYDIQGGKLLIDGIDIRQYNVKQLRKQIGIVMQEPLLFNMTIKENILYGNENADDAKVRQCAQMANALQFIESNIEDMEKEDVQKEVAKKFMTTVATCSIVHKNISKLGLLYSEDAQSEKNFTFDQMRLAEEVLSQADNLLKTYIDANLELFISIVKTKSLVKGCRWDDIVFRFEYETVNLSRLLVEIKGSSLNSTYKAYLDTTVKNVEQFDLEGLKKVIEELSLHEKEQPNYQNVVQRCYNESEERIKIAQLKRLQQLTDAQTSNGNFKLHEGFNKMCGLKGAKLSGGQKQRIAIARALIKDPKILILDEATSALDEKSQEIVQQALDRAMEGRTSIVIAHRLSTIRNCEWLFVLHQGKVVEQGTYQSLAADTNSYFYKLKSGMEM</sequence>
<feature type="transmembrane region" description="Helical" evidence="10">
    <location>
        <begin position="331"/>
        <end position="354"/>
    </location>
</feature>
<feature type="transmembrane region" description="Helical" evidence="10">
    <location>
        <begin position="107"/>
        <end position="129"/>
    </location>
</feature>
<evidence type="ECO:0000259" key="12">
    <source>
        <dbReference type="PROSITE" id="PS50929"/>
    </source>
</evidence>
<evidence type="ECO:0000256" key="3">
    <source>
        <dbReference type="ARBA" id="ARBA00022448"/>
    </source>
</evidence>
<evidence type="ECO:0000256" key="6">
    <source>
        <dbReference type="ARBA" id="ARBA00022840"/>
    </source>
</evidence>
<dbReference type="CDD" id="cd18578">
    <property type="entry name" value="ABC_6TM_Pgp_ABCB1_D2_like"/>
    <property type="match status" value="1"/>
</dbReference>
<feature type="domain" description="ABC transporter" evidence="11">
    <location>
        <begin position="437"/>
        <end position="685"/>
    </location>
</feature>
<evidence type="ECO:0000256" key="9">
    <source>
        <dbReference type="SAM" id="MobiDB-lite"/>
    </source>
</evidence>
<proteinExistence type="inferred from homology"/>
<dbReference type="GO" id="GO:0005743">
    <property type="term" value="C:mitochondrial inner membrane"/>
    <property type="evidence" value="ECO:0007669"/>
    <property type="project" value="TreeGrafter"/>
</dbReference>
<dbReference type="PROSITE" id="PS50929">
    <property type="entry name" value="ABC_TM1F"/>
    <property type="match status" value="2"/>
</dbReference>
<keyword evidence="3" id="KW-0813">Transport</keyword>
<dbReference type="PANTHER" id="PTHR43394">
    <property type="entry name" value="ATP-DEPENDENT PERMEASE MDL1, MITOCHONDRIAL"/>
    <property type="match status" value="1"/>
</dbReference>
<protein>
    <submittedName>
        <fullName evidence="13">Uncharacterized protein</fullName>
    </submittedName>
</protein>
<feature type="transmembrane region" description="Helical" evidence="10">
    <location>
        <begin position="149"/>
        <end position="171"/>
    </location>
</feature>
<dbReference type="Gene3D" id="3.40.50.300">
    <property type="entry name" value="P-loop containing nucleotide triphosphate hydrolases"/>
    <property type="match status" value="3"/>
</dbReference>
<evidence type="ECO:0000313" key="13">
    <source>
        <dbReference type="EMBL" id="TNV86870.1"/>
    </source>
</evidence>
<name>A0A8J8T9Q7_HALGN</name>
<evidence type="ECO:0000256" key="1">
    <source>
        <dbReference type="ARBA" id="ARBA00004141"/>
    </source>
</evidence>
<accession>A0A8J8T9Q7</accession>
<comment type="subcellular location">
    <subcellularLocation>
        <location evidence="1">Membrane</location>
        <topology evidence="1">Multi-pass membrane protein</topology>
    </subcellularLocation>
</comment>
<dbReference type="Proteomes" id="UP000785679">
    <property type="component" value="Unassembled WGS sequence"/>
</dbReference>
<feature type="domain" description="ABC transporter" evidence="11">
    <location>
        <begin position="1087"/>
        <end position="1519"/>
    </location>
</feature>
<dbReference type="SMART" id="SM00382">
    <property type="entry name" value="AAA"/>
    <property type="match status" value="2"/>
</dbReference>
<dbReference type="CDD" id="cd18577">
    <property type="entry name" value="ABC_6TM_Pgp_ABCB1_D1_like"/>
    <property type="match status" value="1"/>
</dbReference>
<dbReference type="SUPFAM" id="SSF52540">
    <property type="entry name" value="P-loop containing nucleoside triphosphate hydrolases"/>
    <property type="match status" value="2"/>
</dbReference>
<dbReference type="InterPro" id="IPR036640">
    <property type="entry name" value="ABC1_TM_sf"/>
</dbReference>
<feature type="transmembrane region" description="Helical" evidence="10">
    <location>
        <begin position="374"/>
        <end position="394"/>
    </location>
</feature>
<dbReference type="EMBL" id="RRYP01000776">
    <property type="protein sequence ID" value="TNV86870.1"/>
    <property type="molecule type" value="Genomic_DNA"/>
</dbReference>
<dbReference type="Gene3D" id="1.20.1560.10">
    <property type="entry name" value="ABC transporter type 1, transmembrane domain"/>
    <property type="match status" value="1"/>
</dbReference>
<keyword evidence="5" id="KW-0547">Nucleotide-binding</keyword>
<comment type="caution">
    <text evidence="13">The sequence shown here is derived from an EMBL/GenBank/DDBJ whole genome shotgun (WGS) entry which is preliminary data.</text>
</comment>
<feature type="region of interest" description="Disordered" evidence="9">
    <location>
        <begin position="66"/>
        <end position="85"/>
    </location>
</feature>
<dbReference type="InterPro" id="IPR017871">
    <property type="entry name" value="ABC_transporter-like_CS"/>
</dbReference>
<dbReference type="Pfam" id="PF00005">
    <property type="entry name" value="ABC_tran"/>
    <property type="match status" value="3"/>
</dbReference>
<dbReference type="InterPro" id="IPR039421">
    <property type="entry name" value="Type_1_exporter"/>
</dbReference>
<feature type="transmembrane region" description="Helical" evidence="10">
    <location>
        <begin position="12"/>
        <end position="37"/>
    </location>
</feature>
<feature type="domain" description="ABC transmembrane type-1" evidence="12">
    <location>
        <begin position="760"/>
        <end position="1019"/>
    </location>
</feature>
<gene>
    <name evidence="13" type="ORF">FGO68_gene8047</name>
</gene>
<comment type="similarity">
    <text evidence="2">Belongs to the ABC transporter superfamily. ABCB family. Multidrug resistance exporter (TC 3.A.1.201) subfamily.</text>
</comment>
<evidence type="ECO:0000256" key="4">
    <source>
        <dbReference type="ARBA" id="ARBA00022692"/>
    </source>
</evidence>
<dbReference type="GO" id="GO:0015421">
    <property type="term" value="F:ABC-type oligopeptide transporter activity"/>
    <property type="evidence" value="ECO:0007669"/>
    <property type="project" value="TreeGrafter"/>
</dbReference>
<dbReference type="FunFam" id="3.40.50.300:FF:000604">
    <property type="entry name" value="ABC transporter B family member 28"/>
    <property type="match status" value="1"/>
</dbReference>
<evidence type="ECO:0000256" key="5">
    <source>
        <dbReference type="ARBA" id="ARBA00022741"/>
    </source>
</evidence>
<dbReference type="PROSITE" id="PS50893">
    <property type="entry name" value="ABC_TRANSPORTER_2"/>
    <property type="match status" value="2"/>
</dbReference>
<keyword evidence="7 10" id="KW-1133">Transmembrane helix</keyword>
<dbReference type="Pfam" id="PF00664">
    <property type="entry name" value="ABC_membrane"/>
    <property type="match status" value="2"/>
</dbReference>
<feature type="transmembrane region" description="Helical" evidence="10">
    <location>
        <begin position="1025"/>
        <end position="1046"/>
    </location>
</feature>
<organism evidence="13 14">
    <name type="scientific">Halteria grandinella</name>
    <dbReference type="NCBI Taxonomy" id="5974"/>
    <lineage>
        <taxon>Eukaryota</taxon>
        <taxon>Sar</taxon>
        <taxon>Alveolata</taxon>
        <taxon>Ciliophora</taxon>
        <taxon>Intramacronucleata</taxon>
        <taxon>Spirotrichea</taxon>
        <taxon>Stichotrichia</taxon>
        <taxon>Sporadotrichida</taxon>
        <taxon>Halteriidae</taxon>
        <taxon>Halteria</taxon>
    </lineage>
</organism>
<evidence type="ECO:0000313" key="14">
    <source>
        <dbReference type="Proteomes" id="UP000785679"/>
    </source>
</evidence>
<dbReference type="SUPFAM" id="SSF90123">
    <property type="entry name" value="ABC transporter transmembrane region"/>
    <property type="match status" value="2"/>
</dbReference>
<dbReference type="GO" id="GO:0005524">
    <property type="term" value="F:ATP binding"/>
    <property type="evidence" value="ECO:0007669"/>
    <property type="project" value="UniProtKB-KW"/>
</dbReference>
<dbReference type="PROSITE" id="PS00211">
    <property type="entry name" value="ABC_TRANSPORTER_1"/>
    <property type="match status" value="2"/>
</dbReference>
<feature type="transmembrane region" description="Helical" evidence="10">
    <location>
        <begin position="252"/>
        <end position="274"/>
    </location>
</feature>
<evidence type="ECO:0000256" key="10">
    <source>
        <dbReference type="SAM" id="Phobius"/>
    </source>
</evidence>
<evidence type="ECO:0000256" key="7">
    <source>
        <dbReference type="ARBA" id="ARBA00022989"/>
    </source>
</evidence>
<feature type="transmembrane region" description="Helical" evidence="10">
    <location>
        <begin position="880"/>
        <end position="900"/>
    </location>
</feature>
<dbReference type="InterPro" id="IPR003439">
    <property type="entry name" value="ABC_transporter-like_ATP-bd"/>
</dbReference>